<organism evidence="1 2">
    <name type="scientific">Phytophthora aleatoria</name>
    <dbReference type="NCBI Taxonomy" id="2496075"/>
    <lineage>
        <taxon>Eukaryota</taxon>
        <taxon>Sar</taxon>
        <taxon>Stramenopiles</taxon>
        <taxon>Oomycota</taxon>
        <taxon>Peronosporomycetes</taxon>
        <taxon>Peronosporales</taxon>
        <taxon>Peronosporaceae</taxon>
        <taxon>Phytophthora</taxon>
    </lineage>
</organism>
<proteinExistence type="predicted"/>
<reference evidence="1" key="1">
    <citation type="submission" date="2021-01" db="EMBL/GenBank/DDBJ databases">
        <title>Phytophthora aleatoria, a newly-described species from Pinus radiata is distinct from Phytophthora cactorum isolates based on comparative genomics.</title>
        <authorList>
            <person name="Mcdougal R."/>
            <person name="Panda P."/>
            <person name="Williams N."/>
            <person name="Studholme D.J."/>
        </authorList>
    </citation>
    <scope>NUCLEOTIDE SEQUENCE</scope>
    <source>
        <strain evidence="1">NZFS 4037</strain>
    </source>
</reference>
<gene>
    <name evidence="1" type="ORF">JG688_00010475</name>
</gene>
<keyword evidence="2" id="KW-1185">Reference proteome</keyword>
<comment type="caution">
    <text evidence="1">The sequence shown here is derived from an EMBL/GenBank/DDBJ whole genome shotgun (WGS) entry which is preliminary data.</text>
</comment>
<dbReference type="AlphaFoldDB" id="A0A8J5M3B4"/>
<evidence type="ECO:0000313" key="2">
    <source>
        <dbReference type="Proteomes" id="UP000709295"/>
    </source>
</evidence>
<protein>
    <submittedName>
        <fullName evidence="1">Uncharacterized protein</fullName>
    </submittedName>
</protein>
<evidence type="ECO:0000313" key="1">
    <source>
        <dbReference type="EMBL" id="KAG6958553.1"/>
    </source>
</evidence>
<name>A0A8J5M3B4_9STRA</name>
<accession>A0A8J5M3B4</accession>
<sequence length="81" mass="8963">MMREVDRLAITTSANRNDIWDAVRAQFYGSSGITLSVIGMSMEAVKRRVNRTRLEAFGGSVYGQIEVPPWSQILNSDGTPS</sequence>
<dbReference type="Proteomes" id="UP000709295">
    <property type="component" value="Unassembled WGS sequence"/>
</dbReference>
<feature type="non-terminal residue" evidence="1">
    <location>
        <position position="81"/>
    </location>
</feature>
<dbReference type="EMBL" id="JAENGY010000665">
    <property type="protein sequence ID" value="KAG6958553.1"/>
    <property type="molecule type" value="Genomic_DNA"/>
</dbReference>